<accession>A0A9P8WE46</accession>
<comment type="caution">
    <text evidence="1">The sequence shown here is derived from an EMBL/GenBank/DDBJ whole genome shotgun (WGS) entry which is preliminary data.</text>
</comment>
<dbReference type="Proteomes" id="UP000777438">
    <property type="component" value="Unassembled WGS sequence"/>
</dbReference>
<proteinExistence type="predicted"/>
<reference evidence="1 2" key="1">
    <citation type="journal article" date="2021" name="Nat. Commun.">
        <title>Genetic determinants of endophytism in the Arabidopsis root mycobiome.</title>
        <authorList>
            <person name="Mesny F."/>
            <person name="Miyauchi S."/>
            <person name="Thiergart T."/>
            <person name="Pickel B."/>
            <person name="Atanasova L."/>
            <person name="Karlsson M."/>
            <person name="Huettel B."/>
            <person name="Barry K.W."/>
            <person name="Haridas S."/>
            <person name="Chen C."/>
            <person name="Bauer D."/>
            <person name="Andreopoulos W."/>
            <person name="Pangilinan J."/>
            <person name="LaButti K."/>
            <person name="Riley R."/>
            <person name="Lipzen A."/>
            <person name="Clum A."/>
            <person name="Drula E."/>
            <person name="Henrissat B."/>
            <person name="Kohler A."/>
            <person name="Grigoriev I.V."/>
            <person name="Martin F.M."/>
            <person name="Hacquard S."/>
        </authorList>
    </citation>
    <scope>NUCLEOTIDE SEQUENCE [LARGE SCALE GENOMIC DNA]</scope>
    <source>
        <strain evidence="1 2">MPI-CAGE-CH-0241</strain>
    </source>
</reference>
<keyword evidence="2" id="KW-1185">Reference proteome</keyword>
<evidence type="ECO:0000313" key="2">
    <source>
        <dbReference type="Proteomes" id="UP000777438"/>
    </source>
</evidence>
<protein>
    <submittedName>
        <fullName evidence="1">Uncharacterized protein</fullName>
    </submittedName>
</protein>
<evidence type="ECO:0000313" key="1">
    <source>
        <dbReference type="EMBL" id="KAH6894479.1"/>
    </source>
</evidence>
<organism evidence="1 2">
    <name type="scientific">Thelonectria olida</name>
    <dbReference type="NCBI Taxonomy" id="1576542"/>
    <lineage>
        <taxon>Eukaryota</taxon>
        <taxon>Fungi</taxon>
        <taxon>Dikarya</taxon>
        <taxon>Ascomycota</taxon>
        <taxon>Pezizomycotina</taxon>
        <taxon>Sordariomycetes</taxon>
        <taxon>Hypocreomycetidae</taxon>
        <taxon>Hypocreales</taxon>
        <taxon>Nectriaceae</taxon>
        <taxon>Thelonectria</taxon>
    </lineage>
</organism>
<name>A0A9P8WE46_9HYPO</name>
<gene>
    <name evidence="1" type="ORF">B0T10DRAFT_480567</name>
</gene>
<dbReference type="AlphaFoldDB" id="A0A9P8WE46"/>
<sequence>MTPFTACVLVRARVRAYVRTAWALEKWPGISFVTSEHPGRLHRIDTTMAHSRACAVCRILDCYSVYLCRTLKCKHASRTSFTKRAVNVVGLKYITQKYPVCLQRWQEIPATATIHLTSFR</sequence>
<dbReference type="EMBL" id="JAGPYM010000005">
    <property type="protein sequence ID" value="KAH6894479.1"/>
    <property type="molecule type" value="Genomic_DNA"/>
</dbReference>